<reference evidence="2" key="2">
    <citation type="journal article" date="2021" name="PeerJ">
        <title>Extensive microbial diversity within the chicken gut microbiome revealed by metagenomics and culture.</title>
        <authorList>
            <person name="Gilroy R."/>
            <person name="Ravi A."/>
            <person name="Getino M."/>
            <person name="Pursley I."/>
            <person name="Horton D.L."/>
            <person name="Alikhan N.F."/>
            <person name="Baker D."/>
            <person name="Gharbi K."/>
            <person name="Hall N."/>
            <person name="Watson M."/>
            <person name="Adriaenssens E.M."/>
            <person name="Foster-Nyarko E."/>
            <person name="Jarju S."/>
            <person name="Secka A."/>
            <person name="Antonio M."/>
            <person name="Oren A."/>
            <person name="Chaudhuri R.R."/>
            <person name="La Ragione R."/>
            <person name="Hildebrand F."/>
            <person name="Pallen M.J."/>
        </authorList>
    </citation>
    <scope>NUCLEOTIDE SEQUENCE</scope>
    <source>
        <strain evidence="2">6276</strain>
    </source>
</reference>
<evidence type="ECO:0000313" key="2">
    <source>
        <dbReference type="EMBL" id="HIS36873.1"/>
    </source>
</evidence>
<proteinExistence type="predicted"/>
<dbReference type="InterPro" id="IPR047767">
    <property type="entry name" value="PSP1-like"/>
</dbReference>
<comment type="caution">
    <text evidence="2">The sequence shown here is derived from an EMBL/GenBank/DDBJ whole genome shotgun (WGS) entry which is preliminary data.</text>
</comment>
<gene>
    <name evidence="2" type="ORF">IAC10_09655</name>
</gene>
<protein>
    <submittedName>
        <fullName evidence="2">Stage 0 sporulation protein</fullName>
    </submittedName>
</protein>
<dbReference type="EMBL" id="DVIU01000189">
    <property type="protein sequence ID" value="HIS36873.1"/>
    <property type="molecule type" value="Genomic_DNA"/>
</dbReference>
<accession>A0A9D1JNE1</accession>
<dbReference type="Proteomes" id="UP000823928">
    <property type="component" value="Unassembled WGS sequence"/>
</dbReference>
<dbReference type="PANTHER" id="PTHR43830">
    <property type="entry name" value="PROTEIN PSP1"/>
    <property type="match status" value="1"/>
</dbReference>
<name>A0A9D1JNE1_9BACT</name>
<sequence>MQINEQKVERRRKIRLKMKYAVKYLKNTFYPLNVPENIHVEEGQLVIVRTEKGEEALKVELVNNKISKLWEQSASKPEPLPLLRVCTQRDLQTLDDIKKEEVESFFKCQALVRQHKLNMNLVQCRITFDRRKITFYYTAPERVDFRALLKDLTQVFTRVRIDLRHIGVRDETSILDGVGLCGRPFCCSSFLRKFATINVKLAKDQGMPIAPGKISGTCGRLLCCLTYEYSNYIDAAKGMPPVGSSVMTPEGLGKVCFLQFLNGTVAVKMEDGKTREFAKGDIEMVDADVNVEIDIPAINNAYAEESDVDIRQLEDDKNSSTGNV</sequence>
<dbReference type="GO" id="GO:0005737">
    <property type="term" value="C:cytoplasm"/>
    <property type="evidence" value="ECO:0007669"/>
    <property type="project" value="TreeGrafter"/>
</dbReference>
<evidence type="ECO:0000313" key="3">
    <source>
        <dbReference type="Proteomes" id="UP000823928"/>
    </source>
</evidence>
<dbReference type="AlphaFoldDB" id="A0A9D1JNE1"/>
<dbReference type="PANTHER" id="PTHR43830:SF3">
    <property type="entry name" value="PROTEIN PSP1"/>
    <property type="match status" value="1"/>
</dbReference>
<dbReference type="NCBIfam" id="NF041131">
    <property type="entry name" value="RicT_YaaT_fam"/>
    <property type="match status" value="1"/>
</dbReference>
<dbReference type="PROSITE" id="PS51411">
    <property type="entry name" value="PSP1_C"/>
    <property type="match status" value="1"/>
</dbReference>
<dbReference type="Pfam" id="PF04468">
    <property type="entry name" value="PSP1"/>
    <property type="match status" value="1"/>
</dbReference>
<reference evidence="2" key="1">
    <citation type="submission" date="2020-10" db="EMBL/GenBank/DDBJ databases">
        <authorList>
            <person name="Gilroy R."/>
        </authorList>
    </citation>
    <scope>NUCLEOTIDE SEQUENCE</scope>
    <source>
        <strain evidence="2">6276</strain>
    </source>
</reference>
<dbReference type="InterPro" id="IPR007557">
    <property type="entry name" value="PSP1_C"/>
</dbReference>
<feature type="domain" description="PSP1 C-terminal" evidence="1">
    <location>
        <begin position="80"/>
        <end position="166"/>
    </location>
</feature>
<organism evidence="2 3">
    <name type="scientific">Candidatus Scatousia excrementigallinarum</name>
    <dbReference type="NCBI Taxonomy" id="2840935"/>
    <lineage>
        <taxon>Bacteria</taxon>
        <taxon>Candidatus Scatousia</taxon>
    </lineage>
</organism>
<evidence type="ECO:0000259" key="1">
    <source>
        <dbReference type="PROSITE" id="PS51411"/>
    </source>
</evidence>